<comment type="caution">
    <text evidence="1">The sequence shown here is derived from an EMBL/GenBank/DDBJ whole genome shotgun (WGS) entry which is preliminary data.</text>
</comment>
<evidence type="ECO:0000313" key="2">
    <source>
        <dbReference type="Proteomes" id="UP000245119"/>
    </source>
</evidence>
<organism evidence="1 2">
    <name type="scientific">Pomacea canaliculata</name>
    <name type="common">Golden apple snail</name>
    <dbReference type="NCBI Taxonomy" id="400727"/>
    <lineage>
        <taxon>Eukaryota</taxon>
        <taxon>Metazoa</taxon>
        <taxon>Spiralia</taxon>
        <taxon>Lophotrochozoa</taxon>
        <taxon>Mollusca</taxon>
        <taxon>Gastropoda</taxon>
        <taxon>Caenogastropoda</taxon>
        <taxon>Architaenioglossa</taxon>
        <taxon>Ampullarioidea</taxon>
        <taxon>Ampullariidae</taxon>
        <taxon>Pomacea</taxon>
    </lineage>
</organism>
<reference evidence="1 2" key="1">
    <citation type="submission" date="2018-04" db="EMBL/GenBank/DDBJ databases">
        <title>The genome of golden apple snail Pomacea canaliculata provides insight into stress tolerance and invasive adaptation.</title>
        <authorList>
            <person name="Liu C."/>
            <person name="Liu B."/>
            <person name="Ren Y."/>
            <person name="Zhang Y."/>
            <person name="Wang H."/>
            <person name="Li S."/>
            <person name="Jiang F."/>
            <person name="Yin L."/>
            <person name="Zhang G."/>
            <person name="Qian W."/>
            <person name="Fan W."/>
        </authorList>
    </citation>
    <scope>NUCLEOTIDE SEQUENCE [LARGE SCALE GENOMIC DNA]</scope>
    <source>
        <strain evidence="1">SZHN2017</strain>
        <tissue evidence="1">Muscle</tissue>
    </source>
</reference>
<proteinExistence type="predicted"/>
<evidence type="ECO:0000313" key="1">
    <source>
        <dbReference type="EMBL" id="PVD32177.1"/>
    </source>
</evidence>
<keyword evidence="2" id="KW-1185">Reference proteome</keyword>
<accession>A0A2T7PFI0</accession>
<dbReference type="AlphaFoldDB" id="A0A2T7PFI0"/>
<protein>
    <submittedName>
        <fullName evidence="1">Uncharacterized protein</fullName>
    </submittedName>
</protein>
<dbReference type="Proteomes" id="UP000245119">
    <property type="component" value="Linkage Group LG4"/>
</dbReference>
<name>A0A2T7PFI0_POMCA</name>
<sequence>MTPGPPSAWEAAIDLCHVTVEGASSAAGPDVAIEVGLARKHAHDTRAMKLVFSSLPPLKPSRVLGYVFVCIKFPTGD</sequence>
<dbReference type="EMBL" id="PZQS01000004">
    <property type="protein sequence ID" value="PVD32177.1"/>
    <property type="molecule type" value="Genomic_DNA"/>
</dbReference>
<gene>
    <name evidence="1" type="ORF">C0Q70_07606</name>
</gene>